<organism evidence="1">
    <name type="scientific">Brugia timori</name>
    <dbReference type="NCBI Taxonomy" id="42155"/>
    <lineage>
        <taxon>Eukaryota</taxon>
        <taxon>Metazoa</taxon>
        <taxon>Ecdysozoa</taxon>
        <taxon>Nematoda</taxon>
        <taxon>Chromadorea</taxon>
        <taxon>Rhabditida</taxon>
        <taxon>Spirurina</taxon>
        <taxon>Spiruromorpha</taxon>
        <taxon>Filarioidea</taxon>
        <taxon>Onchocercidae</taxon>
        <taxon>Brugia</taxon>
    </lineage>
</organism>
<sequence>LHSDNIGVHITCLVALTQINSTCINIIDFNFEMCKQG</sequence>
<protein>
    <submittedName>
        <fullName evidence="1">ZP domain-containing protein</fullName>
    </submittedName>
</protein>
<reference evidence="1" key="1">
    <citation type="submission" date="2017-02" db="UniProtKB">
        <authorList>
            <consortium name="WormBaseParasite"/>
        </authorList>
    </citation>
    <scope>IDENTIFICATION</scope>
</reference>
<evidence type="ECO:0000313" key="1">
    <source>
        <dbReference type="WBParaSite" id="BTMF_0000591701-mRNA-1"/>
    </source>
</evidence>
<dbReference type="AlphaFoldDB" id="A0A0R3QHP9"/>
<name>A0A0R3QHP9_9BILA</name>
<dbReference type="WBParaSite" id="BTMF_0000591701-mRNA-1">
    <property type="protein sequence ID" value="BTMF_0000591701-mRNA-1"/>
    <property type="gene ID" value="BTMF_0000591701"/>
</dbReference>
<proteinExistence type="predicted"/>
<accession>A0A0R3QHP9</accession>